<dbReference type="EMBL" id="RBXT01000001">
    <property type="protein sequence ID" value="RKT79481.1"/>
    <property type="molecule type" value="Genomic_DNA"/>
</dbReference>
<feature type="domain" description="CN hydrolase" evidence="3">
    <location>
        <begin position="14"/>
        <end position="255"/>
    </location>
</feature>
<sequence>MAQDEQHDPRPGVVKVAVWQFHPTPRDPDTNLARLRAVAEEARHQGAALLVTPELTLTGYDVGELDGLTRDDDVDRVAAVARDVGIALVVGLALAAPPDHGPHHGPHHVNASVVVDRDGTVRATHRKAHLFGDLDRSRFTPGSEPFAMTELDGIRVATMICYDVEFAEGVRAAALVGAQLLAVPTANMRPFEIVCEQVVPVRAWENQIAIAYANHCGREGETHYVGRSVVVGPDGRPLAVAGPDDEQLVVADVDLGAVADAQRANPYLTDRRPELYEDLVTPRPPRRSTPSDTDME</sequence>
<dbReference type="PANTHER" id="PTHR43674">
    <property type="entry name" value="NITRILASE C965.09-RELATED"/>
    <property type="match status" value="1"/>
</dbReference>
<dbReference type="InterPro" id="IPR050345">
    <property type="entry name" value="Aliph_Amidase/BUP"/>
</dbReference>
<feature type="region of interest" description="Disordered" evidence="2">
    <location>
        <begin position="270"/>
        <end position="296"/>
    </location>
</feature>
<accession>A0A495XXZ4</accession>
<dbReference type="AlphaFoldDB" id="A0A495XXZ4"/>
<evidence type="ECO:0000256" key="1">
    <source>
        <dbReference type="ARBA" id="ARBA00022801"/>
    </source>
</evidence>
<dbReference type="Gene3D" id="3.60.110.10">
    <property type="entry name" value="Carbon-nitrogen hydrolase"/>
    <property type="match status" value="1"/>
</dbReference>
<dbReference type="GO" id="GO:0016811">
    <property type="term" value="F:hydrolase activity, acting on carbon-nitrogen (but not peptide) bonds, in linear amides"/>
    <property type="evidence" value="ECO:0007669"/>
    <property type="project" value="TreeGrafter"/>
</dbReference>
<evidence type="ECO:0000313" key="4">
    <source>
        <dbReference type="EMBL" id="RKT79481.1"/>
    </source>
</evidence>
<dbReference type="OrthoDB" id="9811121at2"/>
<protein>
    <submittedName>
        <fullName evidence="4">Putative amidohydrolase</fullName>
    </submittedName>
</protein>
<dbReference type="InterPro" id="IPR044083">
    <property type="entry name" value="RamA-like"/>
</dbReference>
<evidence type="ECO:0000313" key="5">
    <source>
        <dbReference type="Proteomes" id="UP000278440"/>
    </source>
</evidence>
<dbReference type="InterPro" id="IPR003010">
    <property type="entry name" value="C-N_Hydrolase"/>
</dbReference>
<dbReference type="RefSeq" id="WP_121034379.1">
    <property type="nucleotide sequence ID" value="NZ_RBXT01000001.1"/>
</dbReference>
<dbReference type="PROSITE" id="PS50263">
    <property type="entry name" value="CN_HYDROLASE"/>
    <property type="match status" value="1"/>
</dbReference>
<dbReference type="CDD" id="cd07576">
    <property type="entry name" value="R-amidase_like"/>
    <property type="match status" value="1"/>
</dbReference>
<name>A0A495XXZ4_9MICO</name>
<reference evidence="4 5" key="1">
    <citation type="submission" date="2018-10" db="EMBL/GenBank/DDBJ databases">
        <title>Sequencing the genomes of 1000 actinobacteria strains.</title>
        <authorList>
            <person name="Klenk H.-P."/>
        </authorList>
    </citation>
    <scope>NUCLEOTIDE SEQUENCE [LARGE SCALE GENOMIC DNA]</scope>
    <source>
        <strain evidence="4 5">DSM 44267</strain>
    </source>
</reference>
<gene>
    <name evidence="4" type="ORF">DFJ68_2954</name>
</gene>
<keyword evidence="1 4" id="KW-0378">Hydrolase</keyword>
<proteinExistence type="predicted"/>
<dbReference type="SUPFAM" id="SSF56317">
    <property type="entry name" value="Carbon-nitrogen hydrolase"/>
    <property type="match status" value="1"/>
</dbReference>
<dbReference type="InterPro" id="IPR036526">
    <property type="entry name" value="C-N_Hydrolase_sf"/>
</dbReference>
<comment type="caution">
    <text evidence="4">The sequence shown here is derived from an EMBL/GenBank/DDBJ whole genome shotgun (WGS) entry which is preliminary data.</text>
</comment>
<evidence type="ECO:0000256" key="2">
    <source>
        <dbReference type="SAM" id="MobiDB-lite"/>
    </source>
</evidence>
<dbReference type="Proteomes" id="UP000278440">
    <property type="component" value="Unassembled WGS sequence"/>
</dbReference>
<evidence type="ECO:0000259" key="3">
    <source>
        <dbReference type="PROSITE" id="PS50263"/>
    </source>
</evidence>
<keyword evidence="5" id="KW-1185">Reference proteome</keyword>
<dbReference type="Pfam" id="PF00795">
    <property type="entry name" value="CN_hydrolase"/>
    <property type="match status" value="1"/>
</dbReference>
<organism evidence="4 5">
    <name type="scientific">Terracoccus luteus</name>
    <dbReference type="NCBI Taxonomy" id="53356"/>
    <lineage>
        <taxon>Bacteria</taxon>
        <taxon>Bacillati</taxon>
        <taxon>Actinomycetota</taxon>
        <taxon>Actinomycetes</taxon>
        <taxon>Micrococcales</taxon>
        <taxon>Intrasporangiaceae</taxon>
        <taxon>Terracoccus</taxon>
    </lineage>
</organism>
<dbReference type="PANTHER" id="PTHR43674:SF16">
    <property type="entry name" value="CARBON-NITROGEN FAMILY, PUTATIVE (AFU_ORTHOLOGUE AFUA_5G02350)-RELATED"/>
    <property type="match status" value="1"/>
</dbReference>